<reference evidence="1" key="1">
    <citation type="journal article" date="2019" name="MBio">
        <title>Virus Genomes from Deep Sea Sediments Expand the Ocean Megavirome and Support Independent Origins of Viral Gigantism.</title>
        <authorList>
            <person name="Backstrom D."/>
            <person name="Yutin N."/>
            <person name="Jorgensen S.L."/>
            <person name="Dharamshi J."/>
            <person name="Homa F."/>
            <person name="Zaremba-Niedwiedzka K."/>
            <person name="Spang A."/>
            <person name="Wolf Y.I."/>
            <person name="Koonin E.V."/>
            <person name="Ettema T.J."/>
        </authorList>
    </citation>
    <scope>NUCLEOTIDE SEQUENCE</scope>
</reference>
<name>A0A481Z7R5_9VIRU</name>
<evidence type="ECO:0000313" key="1">
    <source>
        <dbReference type="EMBL" id="QBK91938.1"/>
    </source>
</evidence>
<organism evidence="1">
    <name type="scientific">Pithovirus LCPAC304</name>
    <dbReference type="NCBI Taxonomy" id="2506594"/>
    <lineage>
        <taxon>Viruses</taxon>
        <taxon>Pithoviruses</taxon>
    </lineage>
</organism>
<protein>
    <submittedName>
        <fullName evidence="1">Uncharacterized protein</fullName>
    </submittedName>
</protein>
<accession>A0A481Z7R5</accession>
<gene>
    <name evidence="1" type="ORF">LCPAC304_02800</name>
</gene>
<sequence length="66" mass="7822">MRSQKKKVDRVYVRALVGLLRRGISEFEFEEIVAALPETMDLFTDEQVDTLLKVVQQYRKDKIKHL</sequence>
<proteinExistence type="predicted"/>
<dbReference type="EMBL" id="MK500566">
    <property type="protein sequence ID" value="QBK91938.1"/>
    <property type="molecule type" value="Genomic_DNA"/>
</dbReference>